<organism evidence="3 4">
    <name type="scientific">Gilvimarinus gilvus</name>
    <dbReference type="NCBI Taxonomy" id="3058038"/>
    <lineage>
        <taxon>Bacteria</taxon>
        <taxon>Pseudomonadati</taxon>
        <taxon>Pseudomonadota</taxon>
        <taxon>Gammaproteobacteria</taxon>
        <taxon>Cellvibrionales</taxon>
        <taxon>Cellvibrionaceae</taxon>
        <taxon>Gilvimarinus</taxon>
    </lineage>
</organism>
<dbReference type="Proteomes" id="UP001273505">
    <property type="component" value="Unassembled WGS sequence"/>
</dbReference>
<dbReference type="Pfam" id="PF04264">
    <property type="entry name" value="YceI"/>
    <property type="match status" value="1"/>
</dbReference>
<evidence type="ECO:0000259" key="2">
    <source>
        <dbReference type="SMART" id="SM00867"/>
    </source>
</evidence>
<dbReference type="PANTHER" id="PTHR34406:SF1">
    <property type="entry name" value="PROTEIN YCEI"/>
    <property type="match status" value="1"/>
</dbReference>
<evidence type="ECO:0000313" key="3">
    <source>
        <dbReference type="EMBL" id="MDX6849591.1"/>
    </source>
</evidence>
<dbReference type="SMART" id="SM00867">
    <property type="entry name" value="YceI"/>
    <property type="match status" value="1"/>
</dbReference>
<comment type="caution">
    <text evidence="3">The sequence shown here is derived from an EMBL/GenBank/DDBJ whole genome shotgun (WGS) entry which is preliminary data.</text>
</comment>
<protein>
    <submittedName>
        <fullName evidence="3">YceI family protein</fullName>
    </submittedName>
</protein>
<dbReference type="PANTHER" id="PTHR34406">
    <property type="entry name" value="PROTEIN YCEI"/>
    <property type="match status" value="1"/>
</dbReference>
<feature type="domain" description="Lipid/polyisoprenoid-binding YceI-like" evidence="2">
    <location>
        <begin position="30"/>
        <end position="195"/>
    </location>
</feature>
<proteinExistence type="predicted"/>
<dbReference type="SUPFAM" id="SSF101874">
    <property type="entry name" value="YceI-like"/>
    <property type="match status" value="1"/>
</dbReference>
<dbReference type="RefSeq" id="WP_302724849.1">
    <property type="nucleotide sequence ID" value="NZ_JAULRU010000823.1"/>
</dbReference>
<gene>
    <name evidence="3" type="ORF">SCD92_09475</name>
</gene>
<name>A0ABU4RZ99_9GAMM</name>
<dbReference type="InterPro" id="IPR007372">
    <property type="entry name" value="Lipid/polyisoprenoid-bd_YceI"/>
</dbReference>
<dbReference type="Gene3D" id="2.40.128.110">
    <property type="entry name" value="Lipid/polyisoprenoid-binding, YceI-like"/>
    <property type="match status" value="1"/>
</dbReference>
<keyword evidence="4" id="KW-1185">Reference proteome</keyword>
<evidence type="ECO:0000313" key="4">
    <source>
        <dbReference type="Proteomes" id="UP001273505"/>
    </source>
</evidence>
<accession>A0ABU4RZ99</accession>
<sequence>MKPLKNILKASAAGVVLTTAMASGNALAADYAIDTKGAHASINFKIKHLGYSWLLGRFNDFSGDFSYDSADVSASKISVKIDTASVDSNHAERDKHLRGDDFLSVSKFPEATFVSTKVTNVDGEDFDVVGNLTLHGVTKEITIEVEKVGEGKDPWGGYRVGFEGDTEIRLSDFGIDYNLGPASQVVELELHVEGIRK</sequence>
<dbReference type="InterPro" id="IPR036761">
    <property type="entry name" value="TTHA0802/YceI-like_sf"/>
</dbReference>
<dbReference type="EMBL" id="JAXAFO010000013">
    <property type="protein sequence ID" value="MDX6849591.1"/>
    <property type="molecule type" value="Genomic_DNA"/>
</dbReference>
<reference evidence="3 4" key="1">
    <citation type="submission" date="2023-11" db="EMBL/GenBank/DDBJ databases">
        <title>Gilvimarinus fulvus sp. nov., isolated from the surface of Kelp.</title>
        <authorList>
            <person name="Sun Y.Y."/>
            <person name="Gong Y."/>
            <person name="Du Z.J."/>
        </authorList>
    </citation>
    <scope>NUCLEOTIDE SEQUENCE [LARGE SCALE GENOMIC DNA]</scope>
    <source>
        <strain evidence="3 4">SDUM040013</strain>
    </source>
</reference>
<keyword evidence="1" id="KW-0732">Signal</keyword>
<feature type="signal peptide" evidence="1">
    <location>
        <begin position="1"/>
        <end position="28"/>
    </location>
</feature>
<evidence type="ECO:0000256" key="1">
    <source>
        <dbReference type="SAM" id="SignalP"/>
    </source>
</evidence>
<dbReference type="NCBIfam" id="NF002994">
    <property type="entry name" value="PRK03757.1"/>
    <property type="match status" value="1"/>
</dbReference>
<feature type="chain" id="PRO_5046826103" evidence="1">
    <location>
        <begin position="29"/>
        <end position="197"/>
    </location>
</feature>